<dbReference type="EMBL" id="CAJVQB010002608">
    <property type="protein sequence ID" value="CAG8580974.1"/>
    <property type="molecule type" value="Genomic_DNA"/>
</dbReference>
<dbReference type="Proteomes" id="UP000789901">
    <property type="component" value="Unassembled WGS sequence"/>
</dbReference>
<reference evidence="1 2" key="1">
    <citation type="submission" date="2021-06" db="EMBL/GenBank/DDBJ databases">
        <authorList>
            <person name="Kallberg Y."/>
            <person name="Tangrot J."/>
            <person name="Rosling A."/>
        </authorList>
    </citation>
    <scope>NUCLEOTIDE SEQUENCE [LARGE SCALE GENOMIC DNA]</scope>
    <source>
        <strain evidence="1 2">120-4 pot B 10/14</strain>
    </source>
</reference>
<proteinExistence type="predicted"/>
<accession>A0ABN7UHN2</accession>
<sequence>MFVNQCVYRECTYIRIAIYNYKSMPEGHAFSSRHAQKFLYIPHPNCVASKKDIEYKIKTEKTTD</sequence>
<evidence type="ECO:0000313" key="1">
    <source>
        <dbReference type="EMBL" id="CAG8580974.1"/>
    </source>
</evidence>
<comment type="caution">
    <text evidence="1">The sequence shown here is derived from an EMBL/GenBank/DDBJ whole genome shotgun (WGS) entry which is preliminary data.</text>
</comment>
<protein>
    <submittedName>
        <fullName evidence="1">10769_t:CDS:1</fullName>
    </submittedName>
</protein>
<organism evidence="1 2">
    <name type="scientific">Gigaspora margarita</name>
    <dbReference type="NCBI Taxonomy" id="4874"/>
    <lineage>
        <taxon>Eukaryota</taxon>
        <taxon>Fungi</taxon>
        <taxon>Fungi incertae sedis</taxon>
        <taxon>Mucoromycota</taxon>
        <taxon>Glomeromycotina</taxon>
        <taxon>Glomeromycetes</taxon>
        <taxon>Diversisporales</taxon>
        <taxon>Gigasporaceae</taxon>
        <taxon>Gigaspora</taxon>
    </lineage>
</organism>
<gene>
    <name evidence="1" type="ORF">GMARGA_LOCUS5942</name>
</gene>
<keyword evidence="2" id="KW-1185">Reference proteome</keyword>
<name>A0ABN7UHN2_GIGMA</name>
<evidence type="ECO:0000313" key="2">
    <source>
        <dbReference type="Proteomes" id="UP000789901"/>
    </source>
</evidence>